<reference evidence="1" key="1">
    <citation type="journal article" date="2014" name="Nat. Commun.">
        <title>The tobacco genome sequence and its comparison with those of tomato and potato.</title>
        <authorList>
            <person name="Sierro N."/>
            <person name="Battey J.N."/>
            <person name="Ouadi S."/>
            <person name="Bakaher N."/>
            <person name="Bovet L."/>
            <person name="Willig A."/>
            <person name="Goepfert S."/>
            <person name="Peitsch M.C."/>
            <person name="Ivanov N.V."/>
        </authorList>
    </citation>
    <scope>NUCLEOTIDE SEQUENCE [LARGE SCALE GENOMIC DNA]</scope>
</reference>
<reference evidence="2" key="2">
    <citation type="submission" date="2025-08" db="UniProtKB">
        <authorList>
            <consortium name="RefSeq"/>
        </authorList>
    </citation>
    <scope>IDENTIFICATION</scope>
    <source>
        <tissue evidence="2">Leaf</tissue>
    </source>
</reference>
<evidence type="ECO:0000313" key="1">
    <source>
        <dbReference type="Proteomes" id="UP000790787"/>
    </source>
</evidence>
<accession>A0AC58SBW7</accession>
<dbReference type="RefSeq" id="XP_075082468.1">
    <property type="nucleotide sequence ID" value="XM_075226367.1"/>
</dbReference>
<organism evidence="1 2">
    <name type="scientific">Nicotiana tabacum</name>
    <name type="common">Common tobacco</name>
    <dbReference type="NCBI Taxonomy" id="4097"/>
    <lineage>
        <taxon>Eukaryota</taxon>
        <taxon>Viridiplantae</taxon>
        <taxon>Streptophyta</taxon>
        <taxon>Embryophyta</taxon>
        <taxon>Tracheophyta</taxon>
        <taxon>Spermatophyta</taxon>
        <taxon>Magnoliopsida</taxon>
        <taxon>eudicotyledons</taxon>
        <taxon>Gunneridae</taxon>
        <taxon>Pentapetalae</taxon>
        <taxon>asterids</taxon>
        <taxon>lamiids</taxon>
        <taxon>Solanales</taxon>
        <taxon>Solanaceae</taxon>
        <taxon>Nicotianoideae</taxon>
        <taxon>Nicotianeae</taxon>
        <taxon>Nicotiana</taxon>
    </lineage>
</organism>
<dbReference type="Proteomes" id="UP000790787">
    <property type="component" value="Chromosome 2"/>
</dbReference>
<name>A0AC58SBW7_TOBAC</name>
<proteinExistence type="predicted"/>
<sequence>MHIIDILDLVVKKAKAPFPKPPHPYPQRIAKLNGENQFKKFIQVMKGLSISAPLVEALEQMLACAKFMKDLVTKKRLMKFEKIKVTHRVSVIIHSMAPKLEDPGAFIISCTIGSADFAKTLCDLRASTNLMPYLGFKTLGIGKLRPTYMILQIVDRTMKRPLRVIENVLV</sequence>
<keyword evidence="1" id="KW-1185">Reference proteome</keyword>
<evidence type="ECO:0000313" key="2">
    <source>
        <dbReference type="RefSeq" id="XP_075082468.1"/>
    </source>
</evidence>
<protein>
    <submittedName>
        <fullName evidence="2">Uncharacterized protein LOC142166849</fullName>
    </submittedName>
</protein>
<gene>
    <name evidence="2" type="primary">LOC142166849</name>
</gene>